<evidence type="ECO:0000313" key="8">
    <source>
        <dbReference type="WBParaSite" id="ASIM_0002082501-mRNA-1"/>
    </source>
</evidence>
<dbReference type="SUPFAM" id="SSF53187">
    <property type="entry name" value="Zn-dependent exopeptidases"/>
    <property type="match status" value="1"/>
</dbReference>
<evidence type="ECO:0000313" key="7">
    <source>
        <dbReference type="Proteomes" id="UP000267096"/>
    </source>
</evidence>
<proteinExistence type="inferred from homology"/>
<evidence type="ECO:0000256" key="1">
    <source>
        <dbReference type="ARBA" id="ARBA00009528"/>
    </source>
</evidence>
<evidence type="ECO:0000256" key="4">
    <source>
        <dbReference type="ARBA" id="ARBA00022801"/>
    </source>
</evidence>
<dbReference type="PANTHER" id="PTHR11963:SF48">
    <property type="entry name" value="DIPEPTIDASE B, ISOFORM A"/>
    <property type="match status" value="1"/>
</dbReference>
<dbReference type="OrthoDB" id="10041421at2759"/>
<dbReference type="GO" id="GO:0005737">
    <property type="term" value="C:cytoplasm"/>
    <property type="evidence" value="ECO:0007669"/>
    <property type="project" value="InterPro"/>
</dbReference>
<dbReference type="GO" id="GO:0030145">
    <property type="term" value="F:manganese ion binding"/>
    <property type="evidence" value="ECO:0007669"/>
    <property type="project" value="InterPro"/>
</dbReference>
<evidence type="ECO:0000313" key="6">
    <source>
        <dbReference type="EMBL" id="VDK75007.1"/>
    </source>
</evidence>
<dbReference type="Gene3D" id="3.40.630.10">
    <property type="entry name" value="Zn peptidases"/>
    <property type="match status" value="1"/>
</dbReference>
<name>A0A0M3KIK6_ANISI</name>
<dbReference type="PRINTS" id="PR00481">
    <property type="entry name" value="LAMNOPPTDASE"/>
</dbReference>
<dbReference type="Pfam" id="PF00883">
    <property type="entry name" value="Peptidase_M17"/>
    <property type="match status" value="1"/>
</dbReference>
<dbReference type="InterPro" id="IPR011356">
    <property type="entry name" value="Leucine_aapep/pepB"/>
</dbReference>
<gene>
    <name evidence="6" type="ORF">ASIM_LOCUS20202</name>
</gene>
<dbReference type="Proteomes" id="UP000267096">
    <property type="component" value="Unassembled WGS sequence"/>
</dbReference>
<feature type="domain" description="Cytosol aminopeptidase" evidence="5">
    <location>
        <begin position="76"/>
        <end position="83"/>
    </location>
</feature>
<keyword evidence="4" id="KW-0378">Hydrolase</keyword>
<evidence type="ECO:0000256" key="2">
    <source>
        <dbReference type="ARBA" id="ARBA00022438"/>
    </source>
</evidence>
<organism evidence="8">
    <name type="scientific">Anisakis simplex</name>
    <name type="common">Herring worm</name>
    <dbReference type="NCBI Taxonomy" id="6269"/>
    <lineage>
        <taxon>Eukaryota</taxon>
        <taxon>Metazoa</taxon>
        <taxon>Ecdysozoa</taxon>
        <taxon>Nematoda</taxon>
        <taxon>Chromadorea</taxon>
        <taxon>Rhabditida</taxon>
        <taxon>Spirurina</taxon>
        <taxon>Ascaridomorpha</taxon>
        <taxon>Ascaridoidea</taxon>
        <taxon>Anisakidae</taxon>
        <taxon>Anisakis</taxon>
        <taxon>Anisakis simplex complex</taxon>
    </lineage>
</organism>
<dbReference type="PANTHER" id="PTHR11963">
    <property type="entry name" value="LEUCINE AMINOPEPTIDASE-RELATED"/>
    <property type="match status" value="1"/>
</dbReference>
<keyword evidence="3" id="KW-0645">Protease</keyword>
<evidence type="ECO:0000256" key="3">
    <source>
        <dbReference type="ARBA" id="ARBA00022670"/>
    </source>
</evidence>
<comment type="similarity">
    <text evidence="1">Belongs to the peptidase M17 family.</text>
</comment>
<accession>A0A0M3KIK6</accession>
<keyword evidence="7" id="KW-1185">Reference proteome</keyword>
<dbReference type="GO" id="GO:0006508">
    <property type="term" value="P:proteolysis"/>
    <property type="evidence" value="ECO:0007669"/>
    <property type="project" value="UniProtKB-KW"/>
</dbReference>
<dbReference type="GO" id="GO:0070006">
    <property type="term" value="F:metalloaminopeptidase activity"/>
    <property type="evidence" value="ECO:0007669"/>
    <property type="project" value="InterPro"/>
</dbReference>
<evidence type="ECO:0000259" key="5">
    <source>
        <dbReference type="PROSITE" id="PS00631"/>
    </source>
</evidence>
<reference evidence="8" key="1">
    <citation type="submission" date="2017-02" db="UniProtKB">
        <authorList>
            <consortium name="WormBaseParasite"/>
        </authorList>
    </citation>
    <scope>IDENTIFICATION</scope>
</reference>
<protein>
    <submittedName>
        <fullName evidence="8">Putative aminopeptidase (inferred by orthology to a C. elegans protein)</fullName>
    </submittedName>
</protein>
<dbReference type="InterPro" id="IPR000819">
    <property type="entry name" value="Peptidase_M17_C"/>
</dbReference>
<reference evidence="6 7" key="2">
    <citation type="submission" date="2018-11" db="EMBL/GenBank/DDBJ databases">
        <authorList>
            <consortium name="Pathogen Informatics"/>
        </authorList>
    </citation>
    <scope>NUCLEOTIDE SEQUENCE [LARGE SCALE GENOMIC DNA]</scope>
</reference>
<dbReference type="PROSITE" id="PS00631">
    <property type="entry name" value="CYTOSOL_AP"/>
    <property type="match status" value="1"/>
</dbReference>
<dbReference type="AlphaFoldDB" id="A0A0M3KIK6"/>
<sequence>MGGADLKLHGAMYGMSGDKYGSAIVAGFFKALEVLRPKGIKVLGYMSMVRNALGADAYTTDEVIKSRSGKRIQICNTDAEGRLIMLDPLTKMRELAVNEKNPHLFTLATLTGHVILSNGYYATVIDNGPAHASKFAERMQEIGYEYGQPTEISRLQPEDYTFYDCEGDIAELRNSNTKPSVQTIRGHQLPAAFLIRASRLDEHGTDSSTPIK</sequence>
<dbReference type="WBParaSite" id="ASIM_0002082501-mRNA-1">
    <property type="protein sequence ID" value="ASIM_0002082501-mRNA-1"/>
    <property type="gene ID" value="ASIM_0002082501"/>
</dbReference>
<dbReference type="EMBL" id="UYRR01038943">
    <property type="protein sequence ID" value="VDK75007.1"/>
    <property type="molecule type" value="Genomic_DNA"/>
</dbReference>
<keyword evidence="2" id="KW-0031">Aminopeptidase</keyword>